<sequence>MAVASGQSVANAEPGEATDASTTSTRTGASGSKQDAASRSSKADRSAAHTDPLSEDVSDSGTTESDADDAPKTSDAGAGTDSGDEDAQETPQPLDPPDESDSATATSTSARTDAKSRGSHKKPSHVVSTPEDASTPADVDPVADAVDDGDGREPSAAESVVSPRLLPASDAETTAAPLPASSQLVPAPPTEVTATIAGPAGANPFAADDPLAPAGSLAQALELAYASRRSNRFALINGAPTATSEPSGQSGEGVVTGAVVAVDPEDDPLSYRLAKAPAKGVVELLSDGTYRYTPGTALRQTGGDDHFDVIVDDNVASLIHYGDRGLSLFGTGRTLERITVSVSAVNSAPTAIAVPTVGIPNSVTGEVSGRLNVVDPDADPLRYALSKSPAKGQVSVDVLGTFTYEPSLAARLRVASVTATAADRQDSFEITVSDGKSTTTVAVSVPVTAPHNVVIASLQATGKFPAGVAVSSDGARVYVSHSDNGSVSVIDTVTNAITDTIDVGGKPQAVAVSPDGAHLYVANIVNDVVTVIDTGTRTVIGQVAVGDTPTALAVSGDGSKVYVTNLYGESLSVIDTASSTVAAVDVGVGPTAVVVSADGRNVYVANTGDNTVTVIDATSNTVLATVDVGAGPQALAAYDDRIYVANFRDDSVSVIDVASNEVTKTIDVGARPDALAVTPDGTELYVANYADGTVSVVDTETFVAGAPIAVGPNPTALAVNPAGTRAFVAGVGGAVSVISIDPALGATPPLGSTRGFTVFNQTSHTLELVRYDERGDLENGGPSVGTKIPPNGSLRMELVWKFFGNNTTKPVFAALDNGAIYSVEFLVGPILAVEWSRCTVSGPGQCGPKDLTSDLDRVVLQDAAETVTPVRGKWFNTLPTANPAQLGQTSTGEVSGTVGAIDRGGDPLSYQVSRTPNNGVATVDSTGKWTYVPREGFTGTDSFAVTVDDNVRSLLRFGGGFPLSFFNGTGKIVKNITVQVKPNAAPTAPAAPTVGVPDAATGAVRGRLNVVDPDGHPLTYIVQTAPGKGQVGVDGTGVYTYVPAPVARLLAASPNAADPDKQDSFTIAVSDGAATKEVTVTVPVSPQADAVLATIDVPGDFPVAVALSPDGTRAYVTGTEVTVVDTATDDVLGTIPVKAFAYGVALSRNGSRAYVTDSSAGEVSVIDTFDNHVVSTIKVGNDPRAVALSADDRWAYVANSADGTVSVIDTASTLVTAVIPVGNRPTALALTPDGQRLFVANAASGTVTTIDTSNNLVDETIGVGQDLDRSSPEGVIFSPDGARAYVTDSASNRIAVIDTENDTVVDFIDLNLGSQPTGVAISADGKQLYVTEFGAGTVTVIDTAGKKVITQIGVGGSPNAVVVSADGTRAFVANAGADSINVLAINPDLRAGEADTTLLGSTRGILVYNLSPDPLTLTAYLGNGVLENGGPAIGTVIPSGGVIDFEVVWYFFSENKVTPVFTAPNGAKYVVDLVVRAVFGDTMAGCTASGGVQCSPTTLQLGATSVKLLGVPGTVIDIPPSQSTAQAAVLDKLCYDGSPAVCKFKATSQGTAFTEPKFVGFVENGTSVSQPLKTTTTDTVTQKDSISVTGKASFKVLEIVNIEISATYGHEWTGTHTFTEELTLNTPPHKRIDVYAAEPLFRVTGDFTLTMGNTTWILRGVVFDTPDPKGRRSYSFRESDYPPAL</sequence>
<dbReference type="InterPro" id="IPR011045">
    <property type="entry name" value="N2O_reductase_N"/>
</dbReference>
<dbReference type="InterPro" id="IPR011044">
    <property type="entry name" value="Quino_amine_DH_bsu"/>
</dbReference>
<proteinExistence type="predicted"/>
<dbReference type="Gene3D" id="2.60.40.3440">
    <property type="match status" value="1"/>
</dbReference>
<dbReference type="Proteomes" id="UP000078396">
    <property type="component" value="Unassembled WGS sequence"/>
</dbReference>
<evidence type="ECO:0000313" key="4">
    <source>
        <dbReference type="EMBL" id="OAN41453.1"/>
    </source>
</evidence>
<gene>
    <name evidence="4" type="ORF">A4X20_12620</name>
</gene>
<keyword evidence="1" id="KW-0732">Signal</keyword>
<dbReference type="Pfam" id="PF17963">
    <property type="entry name" value="Big_9"/>
    <property type="match status" value="4"/>
</dbReference>
<dbReference type="Pfam" id="PF10282">
    <property type="entry name" value="Lactonase"/>
    <property type="match status" value="1"/>
</dbReference>
<dbReference type="PANTHER" id="PTHR47197:SF3">
    <property type="entry name" value="DIHYDRO-HEME D1 DEHYDROGENASE"/>
    <property type="match status" value="1"/>
</dbReference>
<feature type="region of interest" description="Disordered" evidence="2">
    <location>
        <begin position="1"/>
        <end position="186"/>
    </location>
</feature>
<organism evidence="4 5">
    <name type="scientific">Mycolicibacterium iranicum</name>
    <name type="common">Mycobacterium iranicum</name>
    <dbReference type="NCBI Taxonomy" id="912594"/>
    <lineage>
        <taxon>Bacteria</taxon>
        <taxon>Bacillati</taxon>
        <taxon>Actinomycetota</taxon>
        <taxon>Actinomycetes</taxon>
        <taxon>Mycobacteriales</taxon>
        <taxon>Mycobacteriaceae</taxon>
        <taxon>Mycolicibacterium</taxon>
    </lineage>
</organism>
<dbReference type="SUPFAM" id="SSF50974">
    <property type="entry name" value="Nitrous oxide reductase, N-terminal domain"/>
    <property type="match status" value="1"/>
</dbReference>
<dbReference type="InterPro" id="IPR010221">
    <property type="entry name" value="VCBS_dom"/>
</dbReference>
<evidence type="ECO:0000256" key="2">
    <source>
        <dbReference type="SAM" id="MobiDB-lite"/>
    </source>
</evidence>
<dbReference type="NCBIfam" id="TIGR01965">
    <property type="entry name" value="VCBS_repeat"/>
    <property type="match status" value="2"/>
</dbReference>
<dbReference type="EMBL" id="LWCS01000003">
    <property type="protein sequence ID" value="OAN41453.1"/>
    <property type="molecule type" value="Genomic_DNA"/>
</dbReference>
<dbReference type="InterPro" id="IPR015943">
    <property type="entry name" value="WD40/YVTN_repeat-like_dom_sf"/>
</dbReference>
<feature type="compositionally biased region" description="Polar residues" evidence="2">
    <location>
        <begin position="1"/>
        <end position="10"/>
    </location>
</feature>
<dbReference type="InterPro" id="IPR051200">
    <property type="entry name" value="Host-pathogen_enzymatic-act"/>
</dbReference>
<evidence type="ECO:0000313" key="5">
    <source>
        <dbReference type="Proteomes" id="UP000078396"/>
    </source>
</evidence>
<feature type="compositionally biased region" description="Low complexity" evidence="2">
    <location>
        <begin position="102"/>
        <end position="111"/>
    </location>
</feature>
<feature type="domain" description="YNCE-like beta-propeller" evidence="3">
    <location>
        <begin position="452"/>
        <end position="639"/>
    </location>
</feature>
<dbReference type="InterPro" id="IPR011048">
    <property type="entry name" value="Haem_d1_sf"/>
</dbReference>
<reference evidence="4 5" key="1">
    <citation type="submission" date="2016-04" db="EMBL/GenBank/DDBJ databases">
        <title>Draft Genome Sequences of Staphylococcus capitis Strain H36, S. capitis Strain H65, S. cohnii Strain H62, S. hominis Strain H69, Mycobacterium iranicum Strain H39, Plantibacter sp. Strain H53, Pseudomonas oryzihabitans Strain H72, and Microbacterium sp. Strain H83, isolated from residential settings.</title>
        <authorList>
            <person name="Lymperopoulou D."/>
            <person name="Adams R.I."/>
            <person name="Lindow S."/>
            <person name="Coil D.A."/>
            <person name="Jospin G."/>
            <person name="Eisen J.A."/>
        </authorList>
    </citation>
    <scope>NUCLEOTIDE SEQUENCE [LARGE SCALE GENOMIC DNA]</scope>
    <source>
        <strain evidence="4 5">H39</strain>
    </source>
</reference>
<evidence type="ECO:0000256" key="1">
    <source>
        <dbReference type="ARBA" id="ARBA00022729"/>
    </source>
</evidence>
<protein>
    <recommendedName>
        <fullName evidence="3">YNCE-like beta-propeller domain-containing protein</fullName>
    </recommendedName>
</protein>
<dbReference type="Gene3D" id="2.130.10.10">
    <property type="entry name" value="YVTN repeat-like/Quinoprotein amine dehydrogenase"/>
    <property type="match status" value="4"/>
</dbReference>
<comment type="caution">
    <text evidence="4">The sequence shown here is derived from an EMBL/GenBank/DDBJ whole genome shotgun (WGS) entry which is preliminary data.</text>
</comment>
<dbReference type="NCBIfam" id="TIGR02276">
    <property type="entry name" value="beta_rpt_yvtn"/>
    <property type="match status" value="10"/>
</dbReference>
<dbReference type="Pfam" id="PF21783">
    <property type="entry name" value="YNCE"/>
    <property type="match status" value="1"/>
</dbReference>
<dbReference type="SUPFAM" id="SSF51004">
    <property type="entry name" value="C-terminal (heme d1) domain of cytochrome cd1-nitrite reductase"/>
    <property type="match status" value="1"/>
</dbReference>
<dbReference type="SUPFAM" id="SSF56973">
    <property type="entry name" value="Aerolisin/ETX pore-forming domain"/>
    <property type="match status" value="1"/>
</dbReference>
<name>A0A178M2J6_MYCIR</name>
<feature type="compositionally biased region" description="Low complexity" evidence="2">
    <location>
        <begin position="17"/>
        <end position="40"/>
    </location>
</feature>
<dbReference type="PANTHER" id="PTHR47197">
    <property type="entry name" value="PROTEIN NIRF"/>
    <property type="match status" value="1"/>
</dbReference>
<accession>A0A178M2J6</accession>
<dbReference type="InterPro" id="IPR011964">
    <property type="entry name" value="YVTN_b-propeller_repeat"/>
</dbReference>
<evidence type="ECO:0000259" key="3">
    <source>
        <dbReference type="Pfam" id="PF21783"/>
    </source>
</evidence>
<dbReference type="InterPro" id="IPR019405">
    <property type="entry name" value="Lactonase_7-beta_prop"/>
</dbReference>
<dbReference type="SUPFAM" id="SSF50969">
    <property type="entry name" value="YVTN repeat-like/Quinoprotein amine dehydrogenase"/>
    <property type="match status" value="2"/>
</dbReference>
<dbReference type="InterPro" id="IPR048433">
    <property type="entry name" value="YNCE-like_beta-prop"/>
</dbReference>